<reference evidence="1" key="1">
    <citation type="journal article" date="2021" name="Proc. Natl. Acad. Sci. U.S.A.">
        <title>A Catalog of Tens of Thousands of Viruses from Human Metagenomes Reveals Hidden Associations with Chronic Diseases.</title>
        <authorList>
            <person name="Tisza M.J."/>
            <person name="Buck C.B."/>
        </authorList>
    </citation>
    <scope>NUCLEOTIDE SEQUENCE</scope>
    <source>
        <strain evidence="1">CtmpG14</strain>
    </source>
</reference>
<protein>
    <submittedName>
        <fullName evidence="1">Uncharacterized protein</fullName>
    </submittedName>
</protein>
<evidence type="ECO:0000313" key="1">
    <source>
        <dbReference type="EMBL" id="DAE04149.1"/>
    </source>
</evidence>
<sequence>MILCDTKVPLPVNLAATQEVCQIQLGRYLGRKVKQENITLRVIQAALNLTIICPLTTLQTFGKELHK</sequence>
<accession>A0A8S5PC11</accession>
<dbReference type="EMBL" id="BK015384">
    <property type="protein sequence ID" value="DAE04149.1"/>
    <property type="molecule type" value="Genomic_DNA"/>
</dbReference>
<proteinExistence type="predicted"/>
<name>A0A8S5PC11_9CAUD</name>
<organism evidence="1">
    <name type="scientific">Siphoviridae sp. ctmpG14</name>
    <dbReference type="NCBI Taxonomy" id="2825654"/>
    <lineage>
        <taxon>Viruses</taxon>
        <taxon>Duplodnaviria</taxon>
        <taxon>Heunggongvirae</taxon>
        <taxon>Uroviricota</taxon>
        <taxon>Caudoviricetes</taxon>
    </lineage>
</organism>